<accession>A0AA35T942</accession>
<sequence>MSKGESLFQKHHRLATVRECLLMYEFHNQTKLTNAKMLRAVNILHRVRIQLHRSDGYENVLIQFRNTVTAD</sequence>
<proteinExistence type="predicted"/>
<evidence type="ECO:0000313" key="1">
    <source>
        <dbReference type="EMBL" id="CAI8042606.1"/>
    </source>
</evidence>
<name>A0AA35T942_GEOBA</name>
<comment type="caution">
    <text evidence="1">The sequence shown here is derived from an EMBL/GenBank/DDBJ whole genome shotgun (WGS) entry which is preliminary data.</text>
</comment>
<protein>
    <submittedName>
        <fullName evidence="1">Uncharacterized protein</fullName>
    </submittedName>
</protein>
<reference evidence="1" key="1">
    <citation type="submission" date="2023-03" db="EMBL/GenBank/DDBJ databases">
        <authorList>
            <person name="Steffen K."/>
            <person name="Cardenas P."/>
        </authorList>
    </citation>
    <scope>NUCLEOTIDE SEQUENCE</scope>
</reference>
<gene>
    <name evidence="1" type="ORF">GBAR_LOCUS23625</name>
</gene>
<keyword evidence="2" id="KW-1185">Reference proteome</keyword>
<dbReference type="EMBL" id="CASHTH010003273">
    <property type="protein sequence ID" value="CAI8042606.1"/>
    <property type="molecule type" value="Genomic_DNA"/>
</dbReference>
<organism evidence="1 2">
    <name type="scientific">Geodia barretti</name>
    <name type="common">Barrett's horny sponge</name>
    <dbReference type="NCBI Taxonomy" id="519541"/>
    <lineage>
        <taxon>Eukaryota</taxon>
        <taxon>Metazoa</taxon>
        <taxon>Porifera</taxon>
        <taxon>Demospongiae</taxon>
        <taxon>Heteroscleromorpha</taxon>
        <taxon>Tetractinellida</taxon>
        <taxon>Astrophorina</taxon>
        <taxon>Geodiidae</taxon>
        <taxon>Geodia</taxon>
    </lineage>
</organism>
<evidence type="ECO:0000313" key="2">
    <source>
        <dbReference type="Proteomes" id="UP001174909"/>
    </source>
</evidence>
<dbReference type="Proteomes" id="UP001174909">
    <property type="component" value="Unassembled WGS sequence"/>
</dbReference>
<dbReference type="AlphaFoldDB" id="A0AA35T942"/>